<evidence type="ECO:0000313" key="11">
    <source>
        <dbReference type="EMBL" id="TPX40297.1"/>
    </source>
</evidence>
<comment type="caution">
    <text evidence="11">The sequence shown here is derived from an EMBL/GenBank/DDBJ whole genome shotgun (WGS) entry which is preliminary data.</text>
</comment>
<dbReference type="CDD" id="cd09616">
    <property type="entry name" value="Peptidase_C12_UCH_L1_L3"/>
    <property type="match status" value="1"/>
</dbReference>
<feature type="active site" description="Nucleophile" evidence="7">
    <location>
        <position position="94"/>
    </location>
</feature>
<dbReference type="AlphaFoldDB" id="A0A507CGM5"/>
<dbReference type="InterPro" id="IPR001578">
    <property type="entry name" value="Peptidase_C12_UCH"/>
</dbReference>
<dbReference type="Proteomes" id="UP000320333">
    <property type="component" value="Unassembled WGS sequence"/>
</dbReference>
<dbReference type="Pfam" id="PF01088">
    <property type="entry name" value="Peptidase_C12"/>
    <property type="match status" value="1"/>
</dbReference>
<keyword evidence="5 7" id="KW-0378">Hydrolase</keyword>
<name>A0A507CGM5_9FUNG</name>
<proteinExistence type="inferred from homology"/>
<dbReference type="GO" id="GO:0016579">
    <property type="term" value="P:protein deubiquitination"/>
    <property type="evidence" value="ECO:0007669"/>
    <property type="project" value="TreeGrafter"/>
</dbReference>
<evidence type="ECO:0000256" key="7">
    <source>
        <dbReference type="PROSITE-ProRule" id="PRU01393"/>
    </source>
</evidence>
<dbReference type="InterPro" id="IPR057254">
    <property type="entry name" value="UCH_AS"/>
</dbReference>
<dbReference type="GO" id="GO:0005737">
    <property type="term" value="C:cytoplasm"/>
    <property type="evidence" value="ECO:0007669"/>
    <property type="project" value="TreeGrafter"/>
</dbReference>
<dbReference type="InterPro" id="IPR036959">
    <property type="entry name" value="Peptidase_C12_UCH_sf"/>
</dbReference>
<evidence type="ECO:0000256" key="8">
    <source>
        <dbReference type="RuleBase" id="RU361215"/>
    </source>
</evidence>
<evidence type="ECO:0000256" key="9">
    <source>
        <dbReference type="SAM" id="MobiDB-lite"/>
    </source>
</evidence>
<gene>
    <name evidence="11" type="ORF">CcCBS67573_g10630</name>
</gene>
<feature type="site" description="Important for enzyme activity" evidence="7">
    <location>
        <position position="180"/>
    </location>
</feature>
<organism evidence="11 12">
    <name type="scientific">Chytriomyces confervae</name>
    <dbReference type="NCBI Taxonomy" id="246404"/>
    <lineage>
        <taxon>Eukaryota</taxon>
        <taxon>Fungi</taxon>
        <taxon>Fungi incertae sedis</taxon>
        <taxon>Chytridiomycota</taxon>
        <taxon>Chytridiomycota incertae sedis</taxon>
        <taxon>Chytridiomycetes</taxon>
        <taxon>Chytridiales</taxon>
        <taxon>Chytriomycetaceae</taxon>
        <taxon>Chytriomyces</taxon>
    </lineage>
</organism>
<evidence type="ECO:0000256" key="6">
    <source>
        <dbReference type="ARBA" id="ARBA00022807"/>
    </source>
</evidence>
<dbReference type="GO" id="GO:0004843">
    <property type="term" value="F:cysteine-type deubiquitinase activity"/>
    <property type="evidence" value="ECO:0007669"/>
    <property type="project" value="UniProtKB-UniRule"/>
</dbReference>
<feature type="site" description="Transition state stabilizer" evidence="7">
    <location>
        <position position="88"/>
    </location>
</feature>
<keyword evidence="3 7" id="KW-0645">Protease</keyword>
<feature type="region of interest" description="Disordered" evidence="9">
    <location>
        <begin position="134"/>
        <end position="157"/>
    </location>
</feature>
<feature type="domain" description="UCH catalytic" evidence="10">
    <location>
        <begin position="4"/>
        <end position="226"/>
    </location>
</feature>
<evidence type="ECO:0000313" key="12">
    <source>
        <dbReference type="Proteomes" id="UP000320333"/>
    </source>
</evidence>
<dbReference type="SUPFAM" id="SSF54001">
    <property type="entry name" value="Cysteine proteinases"/>
    <property type="match status" value="1"/>
</dbReference>
<dbReference type="EC" id="3.4.19.12" evidence="8"/>
<evidence type="ECO:0000256" key="4">
    <source>
        <dbReference type="ARBA" id="ARBA00022786"/>
    </source>
</evidence>
<dbReference type="PANTHER" id="PTHR10589:SF17">
    <property type="entry name" value="UBIQUITIN CARBOXYL-TERMINAL HYDROLASE"/>
    <property type="match status" value="1"/>
</dbReference>
<dbReference type="OrthoDB" id="427186at2759"/>
<dbReference type="Gene3D" id="3.40.532.10">
    <property type="entry name" value="Peptidase C12, ubiquitin carboxyl-terminal hydrolase"/>
    <property type="match status" value="1"/>
</dbReference>
<sequence>MTPRWLPLESNPDVMNEYLSKLGVPASSKSAFVDVWGLDAEALQFIPRPVHALLLLFPVDAVAKGDQIGTVIETSSDGTAVMPFYTKQTIANACGTIALVHALANAGIDLGSGPIHRIVTRLAPLTPMERAKALETDTELSTLHEESSQEGQTDAPPLEDEVDLHFIAFVHVGGKVWELDGSKAGPVLHGDAADNDAFVTAAAGVVQKFMARDPDATRFTVVALAAQEA</sequence>
<dbReference type="EMBL" id="QEAP01001837">
    <property type="protein sequence ID" value="TPX40297.1"/>
    <property type="molecule type" value="Genomic_DNA"/>
</dbReference>
<dbReference type="PROSITE" id="PS00140">
    <property type="entry name" value="UCH_1"/>
    <property type="match status" value="1"/>
</dbReference>
<feature type="active site" description="Proton donor" evidence="7">
    <location>
        <position position="165"/>
    </location>
</feature>
<accession>A0A507CGM5</accession>
<dbReference type="FunFam" id="3.40.532.10:FF:000006">
    <property type="entry name" value="Ubiquitin carboxyl-terminal hydrolase"/>
    <property type="match status" value="1"/>
</dbReference>
<dbReference type="PANTHER" id="PTHR10589">
    <property type="entry name" value="UBIQUITIN CARBOXYL-TERMINAL HYDROLASE"/>
    <property type="match status" value="1"/>
</dbReference>
<comment type="similarity">
    <text evidence="2 7 8">Belongs to the peptidase C12 family.</text>
</comment>
<evidence type="ECO:0000259" key="10">
    <source>
        <dbReference type="PROSITE" id="PS52048"/>
    </source>
</evidence>
<evidence type="ECO:0000256" key="1">
    <source>
        <dbReference type="ARBA" id="ARBA00000707"/>
    </source>
</evidence>
<dbReference type="PRINTS" id="PR00707">
    <property type="entry name" value="UBCTHYDRLASE"/>
</dbReference>
<evidence type="ECO:0000256" key="2">
    <source>
        <dbReference type="ARBA" id="ARBA00009326"/>
    </source>
</evidence>
<dbReference type="GO" id="GO:0006511">
    <property type="term" value="P:ubiquitin-dependent protein catabolic process"/>
    <property type="evidence" value="ECO:0007669"/>
    <property type="project" value="UniProtKB-UniRule"/>
</dbReference>
<keyword evidence="12" id="KW-1185">Reference proteome</keyword>
<dbReference type="STRING" id="246404.A0A507CGM5"/>
<comment type="catalytic activity">
    <reaction evidence="1 7 8">
        <text>Thiol-dependent hydrolysis of ester, thioester, amide, peptide and isopeptide bonds formed by the C-terminal Gly of ubiquitin (a 76-residue protein attached to proteins as an intracellular targeting signal).</text>
        <dbReference type="EC" id="3.4.19.12"/>
    </reaction>
</comment>
<reference evidence="11 12" key="1">
    <citation type="journal article" date="2019" name="Sci. Rep.">
        <title>Comparative genomics of chytrid fungi reveal insights into the obligate biotrophic and pathogenic lifestyle of Synchytrium endobioticum.</title>
        <authorList>
            <person name="van de Vossenberg B.T.L.H."/>
            <person name="Warris S."/>
            <person name="Nguyen H.D.T."/>
            <person name="van Gent-Pelzer M.P.E."/>
            <person name="Joly D.L."/>
            <person name="van de Geest H.C."/>
            <person name="Bonants P.J.M."/>
            <person name="Smith D.S."/>
            <person name="Levesque C.A."/>
            <person name="van der Lee T.A.J."/>
        </authorList>
    </citation>
    <scope>NUCLEOTIDE SEQUENCE [LARGE SCALE GENOMIC DNA]</scope>
    <source>
        <strain evidence="11 12">CBS 675.73</strain>
    </source>
</reference>
<protein>
    <recommendedName>
        <fullName evidence="8">Ubiquitin carboxyl-terminal hydrolase</fullName>
        <ecNumber evidence="8">3.4.19.12</ecNumber>
    </recommendedName>
</protein>
<keyword evidence="6 7" id="KW-0788">Thiol protease</keyword>
<evidence type="ECO:0000256" key="3">
    <source>
        <dbReference type="ARBA" id="ARBA00022670"/>
    </source>
</evidence>
<dbReference type="PROSITE" id="PS52048">
    <property type="entry name" value="UCH_DOMAIN"/>
    <property type="match status" value="1"/>
</dbReference>
<keyword evidence="4 7" id="KW-0833">Ubl conjugation pathway</keyword>
<evidence type="ECO:0000256" key="5">
    <source>
        <dbReference type="ARBA" id="ARBA00022801"/>
    </source>
</evidence>
<dbReference type="InterPro" id="IPR038765">
    <property type="entry name" value="Papain-like_cys_pep_sf"/>
</dbReference>